<sequence length="188" mass="20533">MALKKLNLSIKKKEGGGGLRKLDPDAMKKRREAAKALDFVPNEADVLADMPEGLSPEDEHLERMRRLGDAFGDIPAGDASPADEESKELDAKGKGMKADLARQQNANAQQDTADYYICVVFADGASATEFIKRTNYPVPDSSFIDGHLLASALGFELPKPKIRLQKIRPPQRTLARLVTAFPDKGDKA</sequence>
<feature type="region of interest" description="Disordered" evidence="1">
    <location>
        <begin position="71"/>
        <end position="96"/>
    </location>
</feature>
<proteinExistence type="predicted"/>
<organism evidence="2">
    <name type="scientific">Bradyrhizobium septentrionale</name>
    <dbReference type="NCBI Taxonomy" id="1404411"/>
    <lineage>
        <taxon>Bacteria</taxon>
        <taxon>Pseudomonadati</taxon>
        <taxon>Pseudomonadota</taxon>
        <taxon>Alphaproteobacteria</taxon>
        <taxon>Hyphomicrobiales</taxon>
        <taxon>Nitrobacteraceae</taxon>
        <taxon>Bradyrhizobium</taxon>
    </lineage>
</organism>
<dbReference type="RefSeq" id="WP_166205697.1">
    <property type="nucleotide sequence ID" value="NZ_CP088285.1"/>
</dbReference>
<evidence type="ECO:0000313" key="2">
    <source>
        <dbReference type="EMBL" id="NVI46372.1"/>
    </source>
</evidence>
<dbReference type="EMBL" id="JAAOLE020000001">
    <property type="protein sequence ID" value="NVI46372.1"/>
    <property type="molecule type" value="Genomic_DNA"/>
</dbReference>
<protein>
    <submittedName>
        <fullName evidence="2">Uncharacterized protein</fullName>
    </submittedName>
</protein>
<dbReference type="AlphaFoldDB" id="A0A973W2G1"/>
<gene>
    <name evidence="2" type="ORF">HAP48_026115</name>
</gene>
<evidence type="ECO:0000256" key="1">
    <source>
        <dbReference type="SAM" id="MobiDB-lite"/>
    </source>
</evidence>
<name>A0A973W2G1_9BRAD</name>
<reference evidence="2" key="1">
    <citation type="submission" date="2020-06" db="EMBL/GenBank/DDBJ databases">
        <title>Whole Genome Sequence of Bradyrhizobium sp. Strain 1S1.</title>
        <authorList>
            <person name="Bromfield E.S.P."/>
            <person name="Cloutier S."/>
        </authorList>
    </citation>
    <scope>NUCLEOTIDE SEQUENCE [LARGE SCALE GENOMIC DNA]</scope>
    <source>
        <strain evidence="2">1S1</strain>
    </source>
</reference>
<feature type="region of interest" description="Disordered" evidence="1">
    <location>
        <begin position="1"/>
        <end position="25"/>
    </location>
</feature>
<comment type="caution">
    <text evidence="2">The sequence shown here is derived from an EMBL/GenBank/DDBJ whole genome shotgun (WGS) entry which is preliminary data.</text>
</comment>
<accession>A0A973W2G1</accession>
<feature type="compositionally biased region" description="Basic and acidic residues" evidence="1">
    <location>
        <begin position="11"/>
        <end position="25"/>
    </location>
</feature>